<dbReference type="PANTHER" id="PTHR24045">
    <property type="match status" value="1"/>
</dbReference>
<keyword evidence="3" id="KW-0812">Transmembrane</keyword>
<dbReference type="InterPro" id="IPR047141">
    <property type="entry name" value="Stealth"/>
</dbReference>
<dbReference type="GO" id="GO:0046835">
    <property type="term" value="P:carbohydrate phosphorylation"/>
    <property type="evidence" value="ECO:0007669"/>
    <property type="project" value="TreeGrafter"/>
</dbReference>
<dbReference type="Proteomes" id="UP000077671">
    <property type="component" value="Unassembled WGS sequence"/>
</dbReference>
<evidence type="ECO:0000259" key="4">
    <source>
        <dbReference type="Pfam" id="PF17102"/>
    </source>
</evidence>
<dbReference type="EMBL" id="CAJHJG010005791">
    <property type="protein sequence ID" value="CAD6952629.1"/>
    <property type="molecule type" value="Genomic_DNA"/>
</dbReference>
<sequence length="991" mass="111307">MTPSPILSSPSSSHPSPWQGTSSSLDLSSHDHLVVFHEDDHLLPLSSSSSSLPLAEKEKTRTTVTRRRWSSLLVSIIVASTLYVVYLNRTLLTANSVSTILYPSPSPIIQAVTPPHLQSEQDQAQAATEALEIPLPVHLYHPPPKVSPFSNFHLDYYALPLEHRRSIKPIASIQPLLAHPQCADQWITNGTLCTNFPTLPPSSIDILYTWVNGSAPHSASRKLYAASTEGWWEEHWRPDPLTEFENRQKRAQPVPSTSASSILKRLKKLSPPTLQGDNGDNRFRDTSELQYSIRSSVKYIHNLANIHIVSPDFAQQPASSQFQRLDKDRFLLPSDLLEYESTDRFRAFPLNGSSRAVRAGQVPSWLNTSRPDVLLGDHAIDPSLHPLDNDTATLRVHHDWSTFTPSWLLKPQSIGTYFTQPQIEQWKHAVLPTFNSMAIEAYLGDQAGLGDVLLSANDDFFLAGHLRAEDVHTPLYGLVLRLQSHLPVIGSESGFLSKWDHVKGGEWPSYRRSAYLLDQRFGRREQGRRYLSHVHKSLHRSLLEESRIMFDRPIREAAGSRFRGSTESVNTPFLAQTFVVERHREALLWTFFMLRHDVDADGFYARESGGEWETLLREMGLGSIYTVRSTEKKEKEKEKEKGESGIEIIHDFATALAFLASGAEDLHIAVPRPRRSSLATSTANLQSSSSDQPFQRDGRGPASGLSTYVFSHLDGYPFLHLGQEARTTPSHHHRRARPAVGVEAWPTYEPKNKNEESLFVYDVKRPACRVELTRRCLRREWVLRGAEVGVGRGEWERGPRAEDVFKRFAFEEVECGDCLIQLLMHNSGRSGYAAFLPSPTLLFPPSSPSSTHQARSSPLEPHLPLTPTFNSTSSSFSLTHISTLTNHALLPRRPFAHALLTRYAYTLSDAPIEFVPLSLVRGRYQGSGTNSVGWKLEKLAGARGFVCVNDDVMGVRGGKGGKDVEGGKVQEMVRRFMEMKWPDASPFEHRR</sequence>
<dbReference type="Proteomes" id="UP000836402">
    <property type="component" value="Unassembled WGS sequence"/>
</dbReference>
<proteinExistence type="predicted"/>
<name>A0A177V6Q4_9BASI</name>
<feature type="domain" description="Stealth protein CR3 conserved region 3" evidence="4">
    <location>
        <begin position="532"/>
        <end position="581"/>
    </location>
</feature>
<evidence type="ECO:0000313" key="7">
    <source>
        <dbReference type="Proteomes" id="UP000077671"/>
    </source>
</evidence>
<keyword evidence="3" id="KW-1133">Transmembrane helix</keyword>
<keyword evidence="1" id="KW-0808">Transferase</keyword>
<evidence type="ECO:0000256" key="2">
    <source>
        <dbReference type="SAM" id="MobiDB-lite"/>
    </source>
</evidence>
<dbReference type="Pfam" id="PF17102">
    <property type="entry name" value="Stealth_CR3"/>
    <property type="match status" value="1"/>
</dbReference>
<feature type="transmembrane region" description="Helical" evidence="3">
    <location>
        <begin position="69"/>
        <end position="87"/>
    </location>
</feature>
<feature type="region of interest" description="Disordered" evidence="2">
    <location>
        <begin position="1"/>
        <end position="24"/>
    </location>
</feature>
<dbReference type="InterPro" id="IPR031357">
    <property type="entry name" value="Stealth_CR3"/>
</dbReference>
<protein>
    <recommendedName>
        <fullName evidence="4">Stealth protein CR3 conserved region 3 domain-containing protein</fullName>
    </recommendedName>
</protein>
<reference evidence="6" key="2">
    <citation type="journal article" date="2019" name="IMA Fungus">
        <title>Genome sequencing and comparison of five Tilletia species to identify candidate genes for the detection of regulated species infecting wheat.</title>
        <authorList>
            <person name="Nguyen H.D.T."/>
            <person name="Sultana T."/>
            <person name="Kesanakurti P."/>
            <person name="Hambleton S."/>
        </authorList>
    </citation>
    <scope>NUCLEOTIDE SEQUENCE</scope>
    <source>
        <strain evidence="6">DAOMC 238032</strain>
    </source>
</reference>
<evidence type="ECO:0000313" key="5">
    <source>
        <dbReference type="EMBL" id="CAD6952629.1"/>
    </source>
</evidence>
<dbReference type="AlphaFoldDB" id="A0A177V6Q4"/>
<gene>
    <name evidence="6" type="ORF">A4X03_0g6960</name>
    <name evidence="5" type="ORF">JKIAZH3_G9604</name>
</gene>
<dbReference type="EMBL" id="LWDD02001486">
    <property type="protein sequence ID" value="KAE8247771.1"/>
    <property type="molecule type" value="Genomic_DNA"/>
</dbReference>
<evidence type="ECO:0000256" key="3">
    <source>
        <dbReference type="SAM" id="Phobius"/>
    </source>
</evidence>
<keyword evidence="3" id="KW-0472">Membrane</keyword>
<reference evidence="5" key="3">
    <citation type="submission" date="2020-10" db="EMBL/GenBank/DDBJ databases">
        <authorList>
            <person name="Sedaghatjoo S."/>
        </authorList>
    </citation>
    <scope>NUCLEOTIDE SEQUENCE</scope>
    <source>
        <strain evidence="5">AZH3</strain>
    </source>
</reference>
<dbReference type="GO" id="GO:0003976">
    <property type="term" value="F:UDP-N-acetylglucosamine-lysosomal-enzyme N-acetylglucosaminephosphotransferase activity"/>
    <property type="evidence" value="ECO:0007669"/>
    <property type="project" value="TreeGrafter"/>
</dbReference>
<accession>A0A177V6Q4</accession>
<reference evidence="6" key="1">
    <citation type="submission" date="2016-04" db="EMBL/GenBank/DDBJ databases">
        <authorList>
            <person name="Nguyen H.D."/>
            <person name="Kesanakurti P."/>
            <person name="Cullis J."/>
            <person name="Levesque C.A."/>
            <person name="Hambleton S."/>
        </authorList>
    </citation>
    <scope>NUCLEOTIDE SEQUENCE</scope>
    <source>
        <strain evidence="6">DAOMC 238032</strain>
    </source>
</reference>
<evidence type="ECO:0000313" key="6">
    <source>
        <dbReference type="EMBL" id="KAE8247771.1"/>
    </source>
</evidence>
<evidence type="ECO:0000256" key="1">
    <source>
        <dbReference type="ARBA" id="ARBA00022679"/>
    </source>
</evidence>
<keyword evidence="8" id="KW-1185">Reference proteome</keyword>
<comment type="caution">
    <text evidence="6">The sequence shown here is derived from an EMBL/GenBank/DDBJ whole genome shotgun (WGS) entry which is preliminary data.</text>
</comment>
<evidence type="ECO:0000313" key="8">
    <source>
        <dbReference type="Proteomes" id="UP000836402"/>
    </source>
</evidence>
<organism evidence="6 7">
    <name type="scientific">Tilletia caries</name>
    <name type="common">wheat bunt fungus</name>
    <dbReference type="NCBI Taxonomy" id="13290"/>
    <lineage>
        <taxon>Eukaryota</taxon>
        <taxon>Fungi</taxon>
        <taxon>Dikarya</taxon>
        <taxon>Basidiomycota</taxon>
        <taxon>Ustilaginomycotina</taxon>
        <taxon>Exobasidiomycetes</taxon>
        <taxon>Tilletiales</taxon>
        <taxon>Tilletiaceae</taxon>
        <taxon>Tilletia</taxon>
    </lineage>
</organism>
<feature type="region of interest" description="Disordered" evidence="2">
    <location>
        <begin position="677"/>
        <end position="701"/>
    </location>
</feature>
<dbReference type="PANTHER" id="PTHR24045:SF0">
    <property type="entry name" value="N-ACETYLGLUCOSAMINE-1-PHOSPHOTRANSFERASE SUBUNITS ALPHA_BETA"/>
    <property type="match status" value="1"/>
</dbReference>
<dbReference type="GO" id="GO:0005794">
    <property type="term" value="C:Golgi apparatus"/>
    <property type="evidence" value="ECO:0007669"/>
    <property type="project" value="TreeGrafter"/>
</dbReference>
<feature type="compositionally biased region" description="Polar residues" evidence="2">
    <location>
        <begin position="677"/>
        <end position="693"/>
    </location>
</feature>